<evidence type="ECO:0000256" key="5">
    <source>
        <dbReference type="ARBA" id="ARBA00022679"/>
    </source>
</evidence>
<dbReference type="GO" id="GO:0004838">
    <property type="term" value="F:L-tyrosine-2-oxoglutarate transaminase activity"/>
    <property type="evidence" value="ECO:0007669"/>
    <property type="project" value="TreeGrafter"/>
</dbReference>
<dbReference type="PROSITE" id="PS00105">
    <property type="entry name" value="AA_TRANSFER_CLASS_1"/>
    <property type="match status" value="1"/>
</dbReference>
<evidence type="ECO:0000313" key="10">
    <source>
        <dbReference type="Proteomes" id="UP000184520"/>
    </source>
</evidence>
<dbReference type="STRING" id="634436.SAMN05216361_3723"/>
<keyword evidence="6" id="KW-0663">Pyridoxal phosphate</keyword>
<dbReference type="Gene3D" id="3.90.1150.10">
    <property type="entry name" value="Aspartate Aminotransferase, domain 1"/>
    <property type="match status" value="1"/>
</dbReference>
<dbReference type="InterPro" id="IPR015424">
    <property type="entry name" value="PyrdxlP-dep_Trfase"/>
</dbReference>
<accession>A0A1M5Q3U6</accession>
<dbReference type="EC" id="2.6.1.-" evidence="7"/>
<dbReference type="InterPro" id="IPR004838">
    <property type="entry name" value="NHTrfase_class1_PyrdxlP-BS"/>
</dbReference>
<dbReference type="CDD" id="cd00609">
    <property type="entry name" value="AAT_like"/>
    <property type="match status" value="1"/>
</dbReference>
<dbReference type="GO" id="GO:0005829">
    <property type="term" value="C:cytosol"/>
    <property type="evidence" value="ECO:0007669"/>
    <property type="project" value="TreeGrafter"/>
</dbReference>
<comment type="cofactor">
    <cofactor evidence="1 7">
        <name>pyridoxal 5'-phosphate</name>
        <dbReference type="ChEBI" id="CHEBI:597326"/>
    </cofactor>
</comment>
<dbReference type="Pfam" id="PF00155">
    <property type="entry name" value="Aminotran_1_2"/>
    <property type="match status" value="1"/>
</dbReference>
<gene>
    <name evidence="9" type="ORF">SAMN05216361_3723</name>
</gene>
<proteinExistence type="inferred from homology"/>
<dbReference type="GO" id="GO:0033585">
    <property type="term" value="P:L-phenylalanine biosynthetic process from chorismate via phenylpyruvate"/>
    <property type="evidence" value="ECO:0007669"/>
    <property type="project" value="TreeGrafter"/>
</dbReference>
<keyword evidence="10" id="KW-1185">Reference proteome</keyword>
<dbReference type="PANTHER" id="PTHR11879:SF22">
    <property type="entry name" value="ASPARTATE AMINOTRANSFERASE, MITOCHONDRIAL"/>
    <property type="match status" value="1"/>
</dbReference>
<evidence type="ECO:0000259" key="8">
    <source>
        <dbReference type="Pfam" id="PF00155"/>
    </source>
</evidence>
<organism evidence="9 10">
    <name type="scientific">Marisediminitalea aggregata</name>
    <dbReference type="NCBI Taxonomy" id="634436"/>
    <lineage>
        <taxon>Bacteria</taxon>
        <taxon>Pseudomonadati</taxon>
        <taxon>Pseudomonadota</taxon>
        <taxon>Gammaproteobacteria</taxon>
        <taxon>Alteromonadales</taxon>
        <taxon>Alteromonadaceae</taxon>
        <taxon>Marisediminitalea</taxon>
    </lineage>
</organism>
<dbReference type="InterPro" id="IPR000796">
    <property type="entry name" value="Asp_trans"/>
</dbReference>
<dbReference type="OrthoDB" id="9766445at2"/>
<evidence type="ECO:0000313" key="9">
    <source>
        <dbReference type="EMBL" id="SHH08566.1"/>
    </source>
</evidence>
<sequence>MFEVLPQLAPDPILGLSAAYKQDSNPSKIDLGVGVYKDEQGNTPILSAVAKAQQVLLERETSKTYITPQGVQGFIDGMLQLILGAQSPVLLADRVAAVQAPGGCGSLRILSELLTRVNADTKVWVSDPTWANHIPLIGNAGLTIETYPYFDKASASIRFDAMMECLRQVKKGDVVLLHGCCHNPTGADLTKAQWQEVMNVAKEREFLPFVDIAYQGFGDSLEDDAYGVRLLCENLPEVIIAASCSKNFGLYRERVGLAAIVCADSNTRKIAQGQIQSVARGIYSMPPSYGGALVDIILSDDALKQEWVNEVDEMRVRMRTLRELLVNKLAEYGAQKDFSFVNDQKGMFSFLCITPEQVQKMRNEHSVYFVDSSRVNVAGISLANVDTLAKAMVKVINA</sequence>
<evidence type="ECO:0000256" key="4">
    <source>
        <dbReference type="ARBA" id="ARBA00022576"/>
    </source>
</evidence>
<comment type="similarity">
    <text evidence="2 7">Belongs to the class-I pyridoxal-phosphate-dependent aminotransferase family.</text>
</comment>
<feature type="domain" description="Aminotransferase class I/classII large" evidence="8">
    <location>
        <begin position="27"/>
        <end position="391"/>
    </location>
</feature>
<evidence type="ECO:0000256" key="6">
    <source>
        <dbReference type="ARBA" id="ARBA00022898"/>
    </source>
</evidence>
<name>A0A1M5Q3U6_9ALTE</name>
<evidence type="ECO:0000256" key="2">
    <source>
        <dbReference type="ARBA" id="ARBA00007441"/>
    </source>
</evidence>
<dbReference type="GO" id="GO:0042802">
    <property type="term" value="F:identical protein binding"/>
    <property type="evidence" value="ECO:0007669"/>
    <property type="project" value="TreeGrafter"/>
</dbReference>
<dbReference type="NCBIfam" id="NF006719">
    <property type="entry name" value="PRK09257.1"/>
    <property type="match status" value="1"/>
</dbReference>
<dbReference type="PRINTS" id="PR00799">
    <property type="entry name" value="TRANSAMINASE"/>
</dbReference>
<evidence type="ECO:0000256" key="1">
    <source>
        <dbReference type="ARBA" id="ARBA00001933"/>
    </source>
</evidence>
<dbReference type="RefSeq" id="WP_073324668.1">
    <property type="nucleotide sequence ID" value="NZ_FQWD01000006.1"/>
</dbReference>
<dbReference type="FunFam" id="3.40.640.10:FF:000066">
    <property type="entry name" value="Aspartate aminotransferase"/>
    <property type="match status" value="1"/>
</dbReference>
<dbReference type="PANTHER" id="PTHR11879">
    <property type="entry name" value="ASPARTATE AMINOTRANSFERASE"/>
    <property type="match status" value="1"/>
</dbReference>
<dbReference type="GO" id="GO:0004069">
    <property type="term" value="F:L-aspartate:2-oxoglutarate aminotransferase activity"/>
    <property type="evidence" value="ECO:0007669"/>
    <property type="project" value="TreeGrafter"/>
</dbReference>
<evidence type="ECO:0000256" key="3">
    <source>
        <dbReference type="ARBA" id="ARBA00011738"/>
    </source>
</evidence>
<dbReference type="Proteomes" id="UP000184520">
    <property type="component" value="Unassembled WGS sequence"/>
</dbReference>
<keyword evidence="5 7" id="KW-0808">Transferase</keyword>
<dbReference type="GO" id="GO:0030170">
    <property type="term" value="F:pyridoxal phosphate binding"/>
    <property type="evidence" value="ECO:0007669"/>
    <property type="project" value="InterPro"/>
</dbReference>
<dbReference type="EMBL" id="FQWD01000006">
    <property type="protein sequence ID" value="SHH08566.1"/>
    <property type="molecule type" value="Genomic_DNA"/>
</dbReference>
<comment type="subunit">
    <text evidence="3">Homodimer.</text>
</comment>
<dbReference type="SUPFAM" id="SSF53383">
    <property type="entry name" value="PLP-dependent transferases"/>
    <property type="match status" value="1"/>
</dbReference>
<dbReference type="InterPro" id="IPR015421">
    <property type="entry name" value="PyrdxlP-dep_Trfase_major"/>
</dbReference>
<dbReference type="InterPro" id="IPR015422">
    <property type="entry name" value="PyrdxlP-dep_Trfase_small"/>
</dbReference>
<dbReference type="Gene3D" id="3.40.640.10">
    <property type="entry name" value="Type I PLP-dependent aspartate aminotransferase-like (Major domain)"/>
    <property type="match status" value="1"/>
</dbReference>
<reference evidence="10" key="1">
    <citation type="submission" date="2016-11" db="EMBL/GenBank/DDBJ databases">
        <authorList>
            <person name="Varghese N."/>
            <person name="Submissions S."/>
        </authorList>
    </citation>
    <scope>NUCLEOTIDE SEQUENCE [LARGE SCALE GENOMIC DNA]</scope>
    <source>
        <strain evidence="10">CGMCC 1.8995</strain>
    </source>
</reference>
<dbReference type="AlphaFoldDB" id="A0A1M5Q3U6"/>
<dbReference type="InterPro" id="IPR004839">
    <property type="entry name" value="Aminotransferase_I/II_large"/>
</dbReference>
<keyword evidence="4 7" id="KW-0032">Aminotransferase</keyword>
<evidence type="ECO:0000256" key="7">
    <source>
        <dbReference type="RuleBase" id="RU000481"/>
    </source>
</evidence>
<protein>
    <recommendedName>
        <fullName evidence="7">Aminotransferase</fullName>
        <ecNumber evidence="7">2.6.1.-</ecNumber>
    </recommendedName>
</protein>